<dbReference type="InterPro" id="IPR023213">
    <property type="entry name" value="CAT-like_dom_sf"/>
</dbReference>
<dbReference type="Gene3D" id="3.40.50.12780">
    <property type="entry name" value="N-terminal domain of ligase-like"/>
    <property type="match status" value="2"/>
</dbReference>
<dbReference type="GO" id="GO:0003824">
    <property type="term" value="F:catalytic activity"/>
    <property type="evidence" value="ECO:0007669"/>
    <property type="project" value="InterPro"/>
</dbReference>
<proteinExistence type="predicted"/>
<gene>
    <name evidence="6" type="ORF">AOZ06_41515</name>
</gene>
<dbReference type="GO" id="GO:0072330">
    <property type="term" value="P:monocarboxylic acid biosynthetic process"/>
    <property type="evidence" value="ECO:0007669"/>
    <property type="project" value="UniProtKB-ARBA"/>
</dbReference>
<dbReference type="InterPro" id="IPR042099">
    <property type="entry name" value="ANL_N_sf"/>
</dbReference>
<evidence type="ECO:0000313" key="6">
    <source>
        <dbReference type="EMBL" id="ALG12489.1"/>
    </source>
</evidence>
<dbReference type="Gene3D" id="3.30.300.30">
    <property type="match status" value="2"/>
</dbReference>
<dbReference type="Proteomes" id="UP000063699">
    <property type="component" value="Chromosome"/>
</dbReference>
<dbReference type="KEGG" id="kphy:AOZ06_41515"/>
<organism evidence="6 7">
    <name type="scientific">Kibdelosporangium phytohabitans</name>
    <dbReference type="NCBI Taxonomy" id="860235"/>
    <lineage>
        <taxon>Bacteria</taxon>
        <taxon>Bacillati</taxon>
        <taxon>Actinomycetota</taxon>
        <taxon>Actinomycetes</taxon>
        <taxon>Pseudonocardiales</taxon>
        <taxon>Pseudonocardiaceae</taxon>
        <taxon>Kibdelosporangium</taxon>
    </lineage>
</organism>
<dbReference type="SMART" id="SM00823">
    <property type="entry name" value="PKS_PP"/>
    <property type="match status" value="2"/>
</dbReference>
<dbReference type="STRING" id="860235.AOZ06_41515"/>
<evidence type="ECO:0000256" key="2">
    <source>
        <dbReference type="ARBA" id="ARBA00022450"/>
    </source>
</evidence>
<dbReference type="InterPro" id="IPR000873">
    <property type="entry name" value="AMP-dep_synth/lig_dom"/>
</dbReference>
<dbReference type="InterPro" id="IPR020806">
    <property type="entry name" value="PKS_PP-bd"/>
</dbReference>
<evidence type="ECO:0000256" key="1">
    <source>
        <dbReference type="ARBA" id="ARBA00001957"/>
    </source>
</evidence>
<dbReference type="GO" id="GO:0008610">
    <property type="term" value="P:lipid biosynthetic process"/>
    <property type="evidence" value="ECO:0007669"/>
    <property type="project" value="UniProtKB-ARBA"/>
</dbReference>
<dbReference type="Gene3D" id="3.30.559.30">
    <property type="entry name" value="Nonribosomal peptide synthetase, condensation domain"/>
    <property type="match status" value="2"/>
</dbReference>
<dbReference type="InterPro" id="IPR025110">
    <property type="entry name" value="AMP-bd_C"/>
</dbReference>
<dbReference type="SUPFAM" id="SSF52777">
    <property type="entry name" value="CoA-dependent acyltransferases"/>
    <property type="match status" value="4"/>
</dbReference>
<dbReference type="GO" id="GO:0043041">
    <property type="term" value="P:amino acid activation for nonribosomal peptide biosynthetic process"/>
    <property type="evidence" value="ECO:0007669"/>
    <property type="project" value="TreeGrafter"/>
</dbReference>
<dbReference type="InterPro" id="IPR009081">
    <property type="entry name" value="PP-bd_ACP"/>
</dbReference>
<dbReference type="InterPro" id="IPR020845">
    <property type="entry name" value="AMP-binding_CS"/>
</dbReference>
<evidence type="ECO:0000256" key="4">
    <source>
        <dbReference type="SAM" id="MobiDB-lite"/>
    </source>
</evidence>
<dbReference type="InterPro" id="IPR036736">
    <property type="entry name" value="ACP-like_sf"/>
</dbReference>
<dbReference type="FunFam" id="3.40.50.12780:FF:000012">
    <property type="entry name" value="Non-ribosomal peptide synthetase"/>
    <property type="match status" value="2"/>
</dbReference>
<feature type="domain" description="Carrier" evidence="5">
    <location>
        <begin position="949"/>
        <end position="1024"/>
    </location>
</feature>
<dbReference type="Pfam" id="PF13193">
    <property type="entry name" value="AMP-binding_C"/>
    <property type="match status" value="2"/>
</dbReference>
<dbReference type="Pfam" id="PF00501">
    <property type="entry name" value="AMP-binding"/>
    <property type="match status" value="2"/>
</dbReference>
<dbReference type="Gene3D" id="3.40.50.1820">
    <property type="entry name" value="alpha/beta hydrolase"/>
    <property type="match status" value="1"/>
</dbReference>
<evidence type="ECO:0000313" key="7">
    <source>
        <dbReference type="Proteomes" id="UP000063699"/>
    </source>
</evidence>
<dbReference type="FunFam" id="1.10.1200.10:FF:000005">
    <property type="entry name" value="Nonribosomal peptide synthetase 1"/>
    <property type="match status" value="1"/>
</dbReference>
<dbReference type="EMBL" id="CP012752">
    <property type="protein sequence ID" value="ALG12489.1"/>
    <property type="molecule type" value="Genomic_DNA"/>
</dbReference>
<dbReference type="GO" id="GO:0031177">
    <property type="term" value="F:phosphopantetheine binding"/>
    <property type="evidence" value="ECO:0007669"/>
    <property type="project" value="InterPro"/>
</dbReference>
<dbReference type="PROSITE" id="PS00455">
    <property type="entry name" value="AMP_BINDING"/>
    <property type="match status" value="1"/>
</dbReference>
<dbReference type="SUPFAM" id="SSF47336">
    <property type="entry name" value="ACP-like"/>
    <property type="match status" value="2"/>
</dbReference>
<sequence length="2096" mass="228287">MGARLVNERFPLSAVQQRMWMADQVEPGLTVMTMESRWAGPLRTDVLRAALTDVVTAHDALRTVFLSENGGQPGQVVMPPAPFELSEEDGKLDLSGPLVRVRVISNGPEDHVLRLSVHHIVFDGWSAQLLHHDLVTCYDARARGETPTLPVPAARLGEHALWEEEADSRGAFQDQYEQWEQRLKNAPAVLELPTDFPRPVERRHEVGVHTFAVTGEDYRLITAVRAATGATPSAIALSAFAAVLGRYTGSRDLLVGMPVWGRTRPEVENVVGCFINTVPVRVEPDPAASFGALLHQVQDELLFVMSYQDIAVDRLIERIRPERRPGYQPLIQVMFTFEELRREPLRAGGCEVHPLVEIPAGHTEFDLDLTVTDRGDELSFTLRYATDLFEPITAQRFAEQYRAVLGNACATPDAPLRDVTVLPPRQRRLLTEVLARGPQRPLPESTLHEQFEQQVASSPTAVALTEGDRRLTFDDVNRRANRLAHHLIGLGVRPDDGVAVVLPQGIDMVIALFGALKAGAAFVPLDPAQPDDRLTGVIRRAGIEAVIATAADAARFERVVAVDEPLPGDLPDTNPVTAAGPDHLAYIFHTSGSTGVPKGAMTSHRSALAFTAAAIEAYRMTPDDRFLQLAAVTFDVVVEEVFPVLLAGGTLVLPARSLATLTPDDLVELIAEQQVTVCELTPVYWHELVQRLSGTGGVLPDCFRLLLMGGERPVPETLRAWRGLGVPLIHVYGLTETAVTTTVHEDDDRLPTLPIGKPVANAQVYLLDDDFEPVAAGVPGELYIGGPGVGRGYVARPDLTAERFVPDPFAAAPGERLYRTGDLAKWTTRGDIEFLGRIDQQVKIRGHRVEPGEIESVLEQHPAVRQAFVTVVPHQNGDLLAAYVVCRTDIDPADVDTAELRRHAATQLPAYLVPNAFNVLDHLPRTTHGKTDVAALPPPQLLIRSTVDEPMTGAEQALAAVWAEVLEIDAVGPDDDFFQLGGHSLLGFRLTARIGDEFGIQLPLAEFYRAPTVRAMAERLGHATAQYDGPVAGSRTGVPVPMSSVQERMWFAEQLAPDSGTYNVALEMQWTGPLSVTALGTALSHVVARHEALRTVFRGEQGAPPHQVVLPAAEVPLSYVDARGDGDRRLREAVQRAGERRFDLGEPLLRAELVRTGDDEHTLVISVHHIVFDGWSATVFHRELAAYYEAEVRAGTADLPALPVQVGDHAVWERSAAHQAAIAGQAEYWAGHLADAPAVLELVADHPRKSTRDSVAGVEAFSVNGQRYRDLIELRDTGGHGPNVVALAVLAGVLARQTGADDMLIGMPVLGRTRPEVQNLIGCFINTVALRVRPLPRQPFHSLLEQTRAEVLAALANQDFAFDQVVDRLKPERVPGRHPLVQVLFSYEHATRTPTTAGDVTVTTLPESTATASEFELDVTVLDFGDELSITIQYDQALFEPVTVRRLAEQFGTLLDAATANPGTPLRDLPVLPPHQVAQLTGEFARGKAVPLNGTAHHMFEAVVARDPGRVAVVHQDRAVTYGELNRKANQLAHHLISIGVRPEDRVGVALTRSVEQVVALFAVLKSGAAFVPLDPAHPSDRLLDISGRCSTVATVVSRADSATFAGRGHVVLADEPLPGDPPGDNPPGQVVPDHLAYVISTSGSTGRPKAGMTTHLGLLSFVVAAIEEYGLGQDDRFTQLAPVAFDVMIEEVFPVLLAGGTLVLAPRDLSRIEPAELLDLFAEHQVTKCELIPAYWHELTNHMHDSGQRLPESFRLMIIGGDRHAPEAWQMWRRMGLPLLNTYGPSETSITNCSHLDRPDAPARRALPMGRPWPNNQIYLLDERFDLAGAGAVGELFIGGPGVGRGYLGDPALTARQFVPNPFARTPGERMYRTGDLGRWSADGTIEFVSRADRQIKIRGHRIEPGEVEAVLERHPAVKHAYVVAVRNQYLVAYVVADGDIGELDKHAASLLPGYLMPAAFVELDRPPLTPNGKIDTSALPEPALSHSRAPSRPMSDTEHRLAAIWAEVLRIDQAGPDDDFFRVGGHSLLSYRLTTRVREEFGVPFTLADFFSATTVSAMAHLLDDRLAAPAAADRVSAAESIEDILAAVEKELR</sequence>
<reference evidence="6 7" key="1">
    <citation type="submission" date="2015-07" db="EMBL/GenBank/DDBJ databases">
        <title>Genome sequencing of Kibdelosporangium phytohabitans.</title>
        <authorList>
            <person name="Qin S."/>
            <person name="Xing K."/>
        </authorList>
    </citation>
    <scope>NUCLEOTIDE SEQUENCE [LARGE SCALE GENOMIC DNA]</scope>
    <source>
        <strain evidence="6 7">KLBMP1111</strain>
    </source>
</reference>
<name>A0A0N9ICS2_9PSEU</name>
<dbReference type="CDD" id="cd19531">
    <property type="entry name" value="LCL_NRPS-like"/>
    <property type="match status" value="2"/>
</dbReference>
<keyword evidence="3" id="KW-0597">Phosphoprotein</keyword>
<dbReference type="InterPro" id="IPR029058">
    <property type="entry name" value="AB_hydrolase_fold"/>
</dbReference>
<keyword evidence="2" id="KW-0596">Phosphopantetheine</keyword>
<evidence type="ECO:0000259" key="5">
    <source>
        <dbReference type="PROSITE" id="PS50075"/>
    </source>
</evidence>
<dbReference type="Gene3D" id="1.10.1200.10">
    <property type="entry name" value="ACP-like"/>
    <property type="match status" value="1"/>
</dbReference>
<dbReference type="PROSITE" id="PS50075">
    <property type="entry name" value="CARRIER"/>
    <property type="match status" value="2"/>
</dbReference>
<dbReference type="PANTHER" id="PTHR45527:SF1">
    <property type="entry name" value="FATTY ACID SYNTHASE"/>
    <property type="match status" value="1"/>
</dbReference>
<dbReference type="PANTHER" id="PTHR45527">
    <property type="entry name" value="NONRIBOSOMAL PEPTIDE SYNTHETASE"/>
    <property type="match status" value="1"/>
</dbReference>
<dbReference type="Gene3D" id="3.30.559.10">
    <property type="entry name" value="Chloramphenicol acetyltransferase-like domain"/>
    <property type="match status" value="2"/>
</dbReference>
<dbReference type="FunFam" id="1.10.1200.10:FF:000016">
    <property type="entry name" value="Non-ribosomal peptide synthase"/>
    <property type="match status" value="1"/>
</dbReference>
<dbReference type="GO" id="GO:0044550">
    <property type="term" value="P:secondary metabolite biosynthetic process"/>
    <property type="evidence" value="ECO:0007669"/>
    <property type="project" value="TreeGrafter"/>
</dbReference>
<dbReference type="FunFam" id="2.30.38.10:FF:000001">
    <property type="entry name" value="Non-ribosomal peptide synthetase PvdI"/>
    <property type="match status" value="2"/>
</dbReference>
<dbReference type="CDD" id="cd05930">
    <property type="entry name" value="A_NRPS"/>
    <property type="match status" value="2"/>
</dbReference>
<dbReference type="SUPFAM" id="SSF56801">
    <property type="entry name" value="Acetyl-CoA synthetase-like"/>
    <property type="match status" value="2"/>
</dbReference>
<dbReference type="InterPro" id="IPR010071">
    <property type="entry name" value="AA_adenyl_dom"/>
</dbReference>
<comment type="cofactor">
    <cofactor evidence="1">
        <name>pantetheine 4'-phosphate</name>
        <dbReference type="ChEBI" id="CHEBI:47942"/>
    </cofactor>
</comment>
<keyword evidence="7" id="KW-1185">Reference proteome</keyword>
<dbReference type="InterPro" id="IPR001242">
    <property type="entry name" value="Condensation_dom"/>
</dbReference>
<feature type="domain" description="Carrier" evidence="5">
    <location>
        <begin position="1994"/>
        <end position="2069"/>
    </location>
</feature>
<dbReference type="NCBIfam" id="TIGR01733">
    <property type="entry name" value="AA-adenyl-dom"/>
    <property type="match status" value="2"/>
</dbReference>
<accession>A0A0N9ICS2</accession>
<dbReference type="Pfam" id="PF00668">
    <property type="entry name" value="Condensation"/>
    <property type="match status" value="2"/>
</dbReference>
<protein>
    <recommendedName>
        <fullName evidence="5">Carrier domain-containing protein</fullName>
    </recommendedName>
</protein>
<dbReference type="GO" id="GO:0005737">
    <property type="term" value="C:cytoplasm"/>
    <property type="evidence" value="ECO:0007669"/>
    <property type="project" value="TreeGrafter"/>
</dbReference>
<feature type="region of interest" description="Disordered" evidence="4">
    <location>
        <begin position="1973"/>
        <end position="1997"/>
    </location>
</feature>
<evidence type="ECO:0000256" key="3">
    <source>
        <dbReference type="ARBA" id="ARBA00022553"/>
    </source>
</evidence>
<dbReference type="InterPro" id="IPR045851">
    <property type="entry name" value="AMP-bd_C_sf"/>
</dbReference>
<dbReference type="Pfam" id="PF00550">
    <property type="entry name" value="PP-binding"/>
    <property type="match status" value="2"/>
</dbReference>